<gene>
    <name evidence="5" type="ORF">BJY24_004267</name>
</gene>
<protein>
    <submittedName>
        <fullName evidence="5">Lysophospholipase L1-like esterase</fullName>
    </submittedName>
</protein>
<dbReference type="Proteomes" id="UP000540412">
    <property type="component" value="Unassembled WGS sequence"/>
</dbReference>
<dbReference type="InterPro" id="IPR013830">
    <property type="entry name" value="SGNH_hydro"/>
</dbReference>
<feature type="disulfide bond" evidence="2">
    <location>
        <begin position="147"/>
        <end position="161"/>
    </location>
</feature>
<feature type="disulfide bond" evidence="2">
    <location>
        <begin position="74"/>
        <end position="98"/>
    </location>
</feature>
<dbReference type="SUPFAM" id="SSF52266">
    <property type="entry name" value="SGNH hydrolase"/>
    <property type="match status" value="1"/>
</dbReference>
<evidence type="ECO:0000256" key="2">
    <source>
        <dbReference type="PIRSR" id="PIRSR637460-2"/>
    </source>
</evidence>
<evidence type="ECO:0000313" key="6">
    <source>
        <dbReference type="Proteomes" id="UP000540412"/>
    </source>
</evidence>
<keyword evidence="2" id="KW-1015">Disulfide bond</keyword>
<organism evidence="5 6">
    <name type="scientific">Nocardia transvalensis</name>
    <dbReference type="NCBI Taxonomy" id="37333"/>
    <lineage>
        <taxon>Bacteria</taxon>
        <taxon>Bacillati</taxon>
        <taxon>Actinomycetota</taxon>
        <taxon>Actinomycetes</taxon>
        <taxon>Mycobacteriales</taxon>
        <taxon>Nocardiaceae</taxon>
        <taxon>Nocardia</taxon>
    </lineage>
</organism>
<dbReference type="RefSeq" id="WP_083905464.1">
    <property type="nucleotide sequence ID" value="NZ_JACHIT010000002.1"/>
</dbReference>
<dbReference type="PANTHER" id="PTHR37981:SF1">
    <property type="entry name" value="SGNH HYDROLASE-TYPE ESTERASE DOMAIN-CONTAINING PROTEIN"/>
    <property type="match status" value="1"/>
</dbReference>
<dbReference type="CDD" id="cd01823">
    <property type="entry name" value="SEST_like"/>
    <property type="match status" value="1"/>
</dbReference>
<dbReference type="PANTHER" id="PTHR37981">
    <property type="entry name" value="LIPASE 2"/>
    <property type="match status" value="1"/>
</dbReference>
<dbReference type="InterPro" id="IPR037460">
    <property type="entry name" value="SEST-like"/>
</dbReference>
<dbReference type="GO" id="GO:0019433">
    <property type="term" value="P:triglyceride catabolic process"/>
    <property type="evidence" value="ECO:0007669"/>
    <property type="project" value="TreeGrafter"/>
</dbReference>
<feature type="active site" evidence="1">
    <location>
        <position position="282"/>
    </location>
</feature>
<feature type="signal peptide" evidence="3">
    <location>
        <begin position="1"/>
        <end position="44"/>
    </location>
</feature>
<evidence type="ECO:0000259" key="4">
    <source>
        <dbReference type="Pfam" id="PF13472"/>
    </source>
</evidence>
<feature type="active site" description="Nucleophile" evidence="1">
    <location>
        <position position="56"/>
    </location>
</feature>
<feature type="disulfide bond" evidence="2">
    <location>
        <begin position="212"/>
        <end position="261"/>
    </location>
</feature>
<feature type="chain" id="PRO_5030703325" evidence="3">
    <location>
        <begin position="45"/>
        <end position="301"/>
    </location>
</feature>
<comment type="caution">
    <text evidence="5">The sequence shown here is derived from an EMBL/GenBank/DDBJ whole genome shotgun (WGS) entry which is preliminary data.</text>
</comment>
<name>A0A7W9PG89_9NOCA</name>
<dbReference type="Gene3D" id="3.40.50.1110">
    <property type="entry name" value="SGNH hydrolase"/>
    <property type="match status" value="1"/>
</dbReference>
<feature type="domain" description="SGNH hydrolase-type esterase" evidence="4">
    <location>
        <begin position="53"/>
        <end position="288"/>
    </location>
</feature>
<dbReference type="InterPro" id="IPR036514">
    <property type="entry name" value="SGNH_hydro_sf"/>
</dbReference>
<keyword evidence="3" id="KW-0732">Signal</keyword>
<proteinExistence type="predicted"/>
<keyword evidence="6" id="KW-1185">Reference proteome</keyword>
<dbReference type="EMBL" id="JACHIT010000002">
    <property type="protein sequence ID" value="MBB5915355.1"/>
    <property type="molecule type" value="Genomic_DNA"/>
</dbReference>
<evidence type="ECO:0000256" key="3">
    <source>
        <dbReference type="SAM" id="SignalP"/>
    </source>
</evidence>
<dbReference type="GO" id="GO:0004806">
    <property type="term" value="F:triacylglycerol lipase activity"/>
    <property type="evidence" value="ECO:0007669"/>
    <property type="project" value="TreeGrafter"/>
</dbReference>
<sequence length="301" mass="32509">MPNTTTRKAYERRTTVKRFKSFLHLVVCIAAALSASICILPAQAAPLVEYVGLGDSFSAAAGVLPLVAGAPLSCTRSQRNFAHIIAEQRGYRLTDVSCAGADTTALYQEQERGIPPQLAALNDRTDLVTLTIGGNDRGIFSTAATECTRALIELPQVTDPCRSRYGDSFVETIRAATYPNLVRALTDIHSAAPHARVFIAGYLWLVPASGGCIPQLPVAAGDLPYLRELQAVLNDAIKRAAEMTASTYVDMSAASDGRDACRPRDLRLAEPVFLPTQFMPLHPNVEGQYVIAEEFMRAIDA</sequence>
<dbReference type="Pfam" id="PF13472">
    <property type="entry name" value="Lipase_GDSL_2"/>
    <property type="match status" value="1"/>
</dbReference>
<evidence type="ECO:0000256" key="1">
    <source>
        <dbReference type="PIRSR" id="PIRSR637460-1"/>
    </source>
</evidence>
<accession>A0A7W9PG89</accession>
<reference evidence="5 6" key="1">
    <citation type="submission" date="2020-08" db="EMBL/GenBank/DDBJ databases">
        <title>Sequencing the genomes of 1000 actinobacteria strains.</title>
        <authorList>
            <person name="Klenk H.-P."/>
        </authorList>
    </citation>
    <scope>NUCLEOTIDE SEQUENCE [LARGE SCALE GENOMIC DNA]</scope>
    <source>
        <strain evidence="5 6">DSM 43582</strain>
    </source>
</reference>
<dbReference type="AlphaFoldDB" id="A0A7W9PG89"/>
<evidence type="ECO:0000313" key="5">
    <source>
        <dbReference type="EMBL" id="MBB5915355.1"/>
    </source>
</evidence>